<organism evidence="1 2">
    <name type="scientific">Fusobacterium ulcerans</name>
    <dbReference type="NCBI Taxonomy" id="861"/>
    <lineage>
        <taxon>Bacteria</taxon>
        <taxon>Fusobacteriati</taxon>
        <taxon>Fusobacteriota</taxon>
        <taxon>Fusobacteriia</taxon>
        <taxon>Fusobacteriales</taxon>
        <taxon>Fusobacteriaceae</taxon>
        <taxon>Fusobacterium</taxon>
    </lineage>
</organism>
<dbReference type="InterPro" id="IPR037012">
    <property type="entry name" value="NanQ/TabA/YiaL_sf"/>
</dbReference>
<gene>
    <name evidence="1" type="primary">tabA_2</name>
    <name evidence="1" type="ORF">NCTC12112_03312</name>
</gene>
<dbReference type="GO" id="GO:0005829">
    <property type="term" value="C:cytosol"/>
    <property type="evidence" value="ECO:0007669"/>
    <property type="project" value="TreeGrafter"/>
</dbReference>
<evidence type="ECO:0000313" key="2">
    <source>
        <dbReference type="Proteomes" id="UP000249008"/>
    </source>
</evidence>
<reference evidence="1 2" key="1">
    <citation type="submission" date="2018-06" db="EMBL/GenBank/DDBJ databases">
        <authorList>
            <consortium name="Pathogen Informatics"/>
            <person name="Doyle S."/>
        </authorList>
    </citation>
    <scope>NUCLEOTIDE SEQUENCE [LARGE SCALE GENOMIC DNA]</scope>
    <source>
        <strain evidence="1 2">NCTC12112</strain>
    </source>
</reference>
<dbReference type="Proteomes" id="UP000249008">
    <property type="component" value="Chromosome 1"/>
</dbReference>
<dbReference type="NCBIfam" id="TIGR00022">
    <property type="entry name" value="YhcH/YjgK/YiaL family protein"/>
    <property type="match status" value="1"/>
</dbReference>
<dbReference type="PANTHER" id="PTHR34986:SF1">
    <property type="entry name" value="PROTEIN YIAL"/>
    <property type="match status" value="1"/>
</dbReference>
<accession>A0AAX2JFD0</accession>
<dbReference type="SUPFAM" id="SSF51197">
    <property type="entry name" value="Clavaminate synthase-like"/>
    <property type="match status" value="1"/>
</dbReference>
<dbReference type="RefSeq" id="WP_005982548.1">
    <property type="nucleotide sequence ID" value="NZ_CABKNW010000008.1"/>
</dbReference>
<dbReference type="EMBL" id="LS483487">
    <property type="protein sequence ID" value="SQJ17243.1"/>
    <property type="molecule type" value="Genomic_DNA"/>
</dbReference>
<dbReference type="AlphaFoldDB" id="A0AAX2JFD0"/>
<dbReference type="Gene3D" id="2.60.120.370">
    <property type="entry name" value="YhcH/YjgK/YiaL"/>
    <property type="match status" value="1"/>
</dbReference>
<sequence length="151" mass="17627">MIFDTLKNLKDYKGMSANFDRAVESILAGDYLEASEGRHDIDGDNVYFNVQENLLTREVNETCFESHQKYIDIQLIVDGEENFGYSARETLKERNNYDSEKDYDHLDGEIEVMCKMSKDRFILFLPLEPHMPCLKVGEKKKIKKAVYKIKV</sequence>
<dbReference type="KEGG" id="ful:C4N20_07105"/>
<evidence type="ECO:0000313" key="1">
    <source>
        <dbReference type="EMBL" id="SQJ17243.1"/>
    </source>
</evidence>
<dbReference type="PANTHER" id="PTHR34986">
    <property type="entry name" value="EVOLVED BETA-GALACTOSIDASE SUBUNIT BETA"/>
    <property type="match status" value="1"/>
</dbReference>
<dbReference type="GeneID" id="78454570"/>
<name>A0AAX2JFD0_9FUSO</name>
<proteinExistence type="predicted"/>
<dbReference type="Pfam" id="PF04074">
    <property type="entry name" value="DUF386"/>
    <property type="match status" value="1"/>
</dbReference>
<protein>
    <submittedName>
        <fullName evidence="1">Toxin-antitoxin biofilm protein TabA</fullName>
    </submittedName>
</protein>
<dbReference type="InterPro" id="IPR004375">
    <property type="entry name" value="NanQ/TabA/YiaL"/>
</dbReference>